<dbReference type="InterPro" id="IPR020094">
    <property type="entry name" value="TruA/RsuA/RluB/E/F_N"/>
</dbReference>
<dbReference type="GO" id="GO:0031119">
    <property type="term" value="P:tRNA pseudouridine synthesis"/>
    <property type="evidence" value="ECO:0007669"/>
    <property type="project" value="UniProtKB-UniRule"/>
</dbReference>
<comment type="caution">
    <text evidence="9">The sequence shown here is derived from an EMBL/GenBank/DDBJ whole genome shotgun (WGS) entry which is preliminary data.</text>
</comment>
<proteinExistence type="inferred from homology"/>
<comment type="caution">
    <text evidence="4">Lacks conserved residue(s) required for the propagation of feature annotation.</text>
</comment>
<dbReference type="Pfam" id="PF01416">
    <property type="entry name" value="PseudoU_synth_1"/>
    <property type="match status" value="1"/>
</dbReference>
<evidence type="ECO:0000256" key="2">
    <source>
        <dbReference type="ARBA" id="ARBA00022694"/>
    </source>
</evidence>
<dbReference type="PIRSF" id="PIRSF001430">
    <property type="entry name" value="tRNA_psdUrid_synth"/>
    <property type="match status" value="1"/>
</dbReference>
<dbReference type="GO" id="GO:0160147">
    <property type="term" value="F:tRNA pseudouridine(38-40) synthase activity"/>
    <property type="evidence" value="ECO:0007669"/>
    <property type="project" value="UniProtKB-EC"/>
</dbReference>
<evidence type="ECO:0000256" key="1">
    <source>
        <dbReference type="ARBA" id="ARBA00009375"/>
    </source>
</evidence>
<dbReference type="InterPro" id="IPR020095">
    <property type="entry name" value="PsdUridine_synth_TruA_C"/>
</dbReference>
<dbReference type="Gene3D" id="3.30.70.660">
    <property type="entry name" value="Pseudouridine synthase I, catalytic domain, C-terminal subdomain"/>
    <property type="match status" value="1"/>
</dbReference>
<dbReference type="FunFam" id="3.30.70.580:FF:000001">
    <property type="entry name" value="tRNA pseudouridine synthase A"/>
    <property type="match status" value="1"/>
</dbReference>
<dbReference type="AlphaFoldDB" id="A0A099T0C5"/>
<dbReference type="OrthoDB" id="25720at2157"/>
<protein>
    <recommendedName>
        <fullName evidence="4">tRNA pseudouridine synthase A</fullName>
        <ecNumber evidence="4">5.4.99.12</ecNumber>
    </recommendedName>
    <alternativeName>
        <fullName evidence="4">tRNA pseudouridine(38-40) synthase</fullName>
    </alternativeName>
    <alternativeName>
        <fullName evidence="4">tRNA pseudouridylate synthase I</fullName>
    </alternativeName>
    <alternativeName>
        <fullName evidence="4">tRNA-uridine isomerase I</fullName>
    </alternativeName>
</protein>
<gene>
    <name evidence="4" type="primary">truA</name>
    <name evidence="9" type="ORF">LI82_11955</name>
</gene>
<dbReference type="SUPFAM" id="SSF55120">
    <property type="entry name" value="Pseudouridine synthase"/>
    <property type="match status" value="1"/>
</dbReference>
<reference evidence="9 10" key="1">
    <citation type="submission" date="2014-09" db="EMBL/GenBank/DDBJ databases">
        <title>Draft genome sequence of an obligately methylotrophic methanogen, Methanococcoides methylutens, isolated from marine sediment.</title>
        <authorList>
            <person name="Guan Y."/>
            <person name="Ngugi D.K."/>
            <person name="Blom J."/>
            <person name="Ali S."/>
            <person name="Ferry J.G."/>
            <person name="Stingl U."/>
        </authorList>
    </citation>
    <scope>NUCLEOTIDE SEQUENCE [LARGE SCALE GENOMIC DNA]</scope>
    <source>
        <strain evidence="9 10">DSM 2657</strain>
    </source>
</reference>
<dbReference type="InterPro" id="IPR020097">
    <property type="entry name" value="PsdUridine_synth_TruA_a/b_dom"/>
</dbReference>
<comment type="function">
    <text evidence="4">Formation of pseudouridine at positions 38, 39 and 40 in the anticodon stem and loop of transfer RNAs.</text>
</comment>
<dbReference type="EMBL" id="JRHO01000014">
    <property type="protein sequence ID" value="KGK98409.1"/>
    <property type="molecule type" value="Genomic_DNA"/>
</dbReference>
<evidence type="ECO:0000256" key="4">
    <source>
        <dbReference type="HAMAP-Rule" id="MF_00171"/>
    </source>
</evidence>
<comment type="similarity">
    <text evidence="1 4 7">Belongs to the tRNA pseudouridine synthase TruA family.</text>
</comment>
<evidence type="ECO:0000313" key="10">
    <source>
        <dbReference type="Proteomes" id="UP000029859"/>
    </source>
</evidence>
<dbReference type="Gene3D" id="3.30.70.580">
    <property type="entry name" value="Pseudouridine synthase I, catalytic domain, N-terminal subdomain"/>
    <property type="match status" value="1"/>
</dbReference>
<dbReference type="InterPro" id="IPR001406">
    <property type="entry name" value="PsdUridine_synth_TruA"/>
</dbReference>
<feature type="active site" description="Nucleophile" evidence="4 5">
    <location>
        <position position="55"/>
    </location>
</feature>
<dbReference type="Proteomes" id="UP000029859">
    <property type="component" value="Unassembled WGS sequence"/>
</dbReference>
<organism evidence="9 10">
    <name type="scientific">Methanococcoides methylutens</name>
    <dbReference type="NCBI Taxonomy" id="2226"/>
    <lineage>
        <taxon>Archaea</taxon>
        <taxon>Methanobacteriati</taxon>
        <taxon>Methanobacteriota</taxon>
        <taxon>Stenosarchaea group</taxon>
        <taxon>Methanomicrobia</taxon>
        <taxon>Methanosarcinales</taxon>
        <taxon>Methanosarcinaceae</taxon>
        <taxon>Methanococcoides</taxon>
    </lineage>
</organism>
<dbReference type="EC" id="5.4.99.12" evidence="4"/>
<sequence>MRVALKIAYVGSNYRGSQVQPHVPTIEGELFKTLIELEIIKDPKSANFISSGRTDAGVHAMGQVVAFDTDVPNLAIPRVINSKLPGTIWAWAHSLVPDNFDPRRHAVSRSYRYIMCGEQYDISKIRSASKLLIGSHDFANFCTTAPGRTTVRKVERIDVRVSGNLTRIDVEANSFLWNMVRKIVTALMMVGSGVRDEEWLEQMLDPDSYEEGLEPAHAYGLVFMDVHYPIAIDWMEDGYAIRRAHERVHDHLVRYRVMADVLEHLLPIIPPSDEL</sequence>
<dbReference type="GO" id="GO:0003723">
    <property type="term" value="F:RNA binding"/>
    <property type="evidence" value="ECO:0007669"/>
    <property type="project" value="InterPro"/>
</dbReference>
<evidence type="ECO:0000259" key="8">
    <source>
        <dbReference type="Pfam" id="PF01416"/>
    </source>
</evidence>
<evidence type="ECO:0000256" key="5">
    <source>
        <dbReference type="PIRSR" id="PIRSR001430-1"/>
    </source>
</evidence>
<evidence type="ECO:0000256" key="3">
    <source>
        <dbReference type="ARBA" id="ARBA00023235"/>
    </source>
</evidence>
<dbReference type="PANTHER" id="PTHR11142">
    <property type="entry name" value="PSEUDOURIDYLATE SYNTHASE"/>
    <property type="match status" value="1"/>
</dbReference>
<keyword evidence="3 4" id="KW-0413">Isomerase</keyword>
<comment type="catalytic activity">
    <reaction evidence="4 7">
        <text>uridine(38/39/40) in tRNA = pseudouridine(38/39/40) in tRNA</text>
        <dbReference type="Rhea" id="RHEA:22376"/>
        <dbReference type="Rhea" id="RHEA-COMP:10085"/>
        <dbReference type="Rhea" id="RHEA-COMP:10087"/>
        <dbReference type="ChEBI" id="CHEBI:65314"/>
        <dbReference type="ChEBI" id="CHEBI:65315"/>
        <dbReference type="EC" id="5.4.99.12"/>
    </reaction>
</comment>
<evidence type="ECO:0000256" key="7">
    <source>
        <dbReference type="RuleBase" id="RU003792"/>
    </source>
</evidence>
<dbReference type="NCBIfam" id="TIGR00071">
    <property type="entry name" value="hisT_truA"/>
    <property type="match status" value="1"/>
</dbReference>
<evidence type="ECO:0000313" key="9">
    <source>
        <dbReference type="EMBL" id="KGK98409.1"/>
    </source>
</evidence>
<evidence type="ECO:0000256" key="6">
    <source>
        <dbReference type="PIRSR" id="PIRSR001430-2"/>
    </source>
</evidence>
<accession>A0A099T0C5</accession>
<dbReference type="PANTHER" id="PTHR11142:SF0">
    <property type="entry name" value="TRNA PSEUDOURIDINE SYNTHASE-LIKE 1"/>
    <property type="match status" value="1"/>
</dbReference>
<keyword evidence="2 4" id="KW-0819">tRNA processing</keyword>
<name>A0A099T0C5_METMT</name>
<keyword evidence="10" id="KW-1185">Reference proteome</keyword>
<dbReference type="RefSeq" id="WP_048195857.1">
    <property type="nucleotide sequence ID" value="NZ_CAAGSM010000004.1"/>
</dbReference>
<dbReference type="InterPro" id="IPR020103">
    <property type="entry name" value="PsdUridine_synth_cat_dom_sf"/>
</dbReference>
<dbReference type="HAMAP" id="MF_00171">
    <property type="entry name" value="TruA"/>
    <property type="match status" value="1"/>
</dbReference>
<feature type="domain" description="Pseudouridine synthase I TruA alpha/beta" evidence="8">
    <location>
        <begin position="128"/>
        <end position="229"/>
    </location>
</feature>
<feature type="binding site" evidence="4 6">
    <location>
        <position position="111"/>
    </location>
    <ligand>
        <name>substrate</name>
    </ligand>
</feature>